<dbReference type="KEGG" id="pglu:A3958_21890"/>
<dbReference type="PANTHER" id="PTHR43649:SF12">
    <property type="entry name" value="DIACETYLCHITOBIOSE BINDING PROTEIN DASA"/>
    <property type="match status" value="1"/>
</dbReference>
<protein>
    <recommendedName>
        <fullName evidence="5">ABC transporter substrate-binding protein</fullName>
    </recommendedName>
</protein>
<evidence type="ECO:0000256" key="2">
    <source>
        <dbReference type="SAM" id="SignalP"/>
    </source>
</evidence>
<feature type="chain" id="PRO_5039003264" description="ABC transporter substrate-binding protein" evidence="2">
    <location>
        <begin position="26"/>
        <end position="465"/>
    </location>
</feature>
<dbReference type="Gene3D" id="3.40.190.10">
    <property type="entry name" value="Periplasmic binding protein-like II"/>
    <property type="match status" value="1"/>
</dbReference>
<dbReference type="PANTHER" id="PTHR43649">
    <property type="entry name" value="ARABINOSE-BINDING PROTEIN-RELATED"/>
    <property type="match status" value="1"/>
</dbReference>
<evidence type="ECO:0000313" key="3">
    <source>
        <dbReference type="EMBL" id="KZS48529.1"/>
    </source>
</evidence>
<comment type="caution">
    <text evidence="3">The sequence shown here is derived from an EMBL/GenBank/DDBJ whole genome shotgun (WGS) entry which is preliminary data.</text>
</comment>
<feature type="region of interest" description="Disordered" evidence="1">
    <location>
        <begin position="33"/>
        <end position="56"/>
    </location>
</feature>
<evidence type="ECO:0000256" key="1">
    <source>
        <dbReference type="SAM" id="MobiDB-lite"/>
    </source>
</evidence>
<dbReference type="PROSITE" id="PS51257">
    <property type="entry name" value="PROKAR_LIPOPROTEIN"/>
    <property type="match status" value="1"/>
</dbReference>
<accession>A0A163LWE3</accession>
<dbReference type="AlphaFoldDB" id="A0A163LWE3"/>
<keyword evidence="2" id="KW-0732">Signal</keyword>
<feature type="signal peptide" evidence="2">
    <location>
        <begin position="1"/>
        <end position="25"/>
    </location>
</feature>
<dbReference type="SUPFAM" id="SSF53850">
    <property type="entry name" value="Periplasmic binding protein-like II"/>
    <property type="match status" value="1"/>
</dbReference>
<keyword evidence="4" id="KW-1185">Reference proteome</keyword>
<dbReference type="STRING" id="59843.A3958_21890"/>
<dbReference type="EMBL" id="LWMH01000001">
    <property type="protein sequence ID" value="KZS48529.1"/>
    <property type="molecule type" value="Genomic_DNA"/>
</dbReference>
<sequence>MLSIRWKIGKKGIVLCILASAVALSACSSGSNTPAAGSASGSQSAEQGSGESSSGSNVITVSVVTSNRLLELAKEKYEAANPGVTIELKQSYETPKPQGGAMAPSRPVGYDPAAVEKHVTTVNTELMNGNAADLIMVDSLAYTKYADKNLLVDLQSYMTEEKGFNDEDYYMNIFDALKYKDGLYAIAPNVVPDIWFGNKKRIIDLDLDPNSWTWAQFSEKLGELAKQGEDPVVQYVVPEYFTSERVGENIDKFMNLNEKKASFDSPEFIGLLNEIKSYYDNGILQEPESYGTRSGKAGESLNLKEAFVKSKLQRFESLNFGKMLFADPQVFMPPIEDGGKGNSFRVGMLLAMNEKSNNKDKAWDFLKFLLSEEMQSEQDLQGLPVNKKTAETQIRALETAGENKLSTEEVAKAKEIIPQLARYGGIEPKINDLVMEETVLFFKGEKTAEDVAKTLQNKITLYMEE</sequence>
<evidence type="ECO:0000313" key="4">
    <source>
        <dbReference type="Proteomes" id="UP000076796"/>
    </source>
</evidence>
<dbReference type="Proteomes" id="UP000076796">
    <property type="component" value="Unassembled WGS sequence"/>
</dbReference>
<name>A0A163LWE3_9BACL</name>
<reference evidence="3" key="1">
    <citation type="journal article" date="2016" name="Genome Announc.">
        <title>Draft genomes of two strains of Paenibacillus glucanolyticus with capability to degrade lignocellulose.</title>
        <authorList>
            <person name="Mathews S.L."/>
            <person name="Pawlak J."/>
            <person name="Grunden A.M."/>
        </authorList>
    </citation>
    <scope>NUCLEOTIDE SEQUENCE [LARGE SCALE GENOMIC DNA]</scope>
    <source>
        <strain evidence="3">SLM1</strain>
    </source>
</reference>
<gene>
    <name evidence="3" type="ORF">AWU65_22615</name>
</gene>
<evidence type="ECO:0008006" key="5">
    <source>
        <dbReference type="Google" id="ProtNLM"/>
    </source>
</evidence>
<dbReference type="RefSeq" id="WP_036642713.1">
    <property type="nucleotide sequence ID" value="NZ_CBCSBX010000012.1"/>
</dbReference>
<dbReference type="InterPro" id="IPR050490">
    <property type="entry name" value="Bact_solute-bd_prot1"/>
</dbReference>
<dbReference type="GeneID" id="97555924"/>
<dbReference type="InterPro" id="IPR006059">
    <property type="entry name" value="SBP"/>
</dbReference>
<organism evidence="3 4">
    <name type="scientific">Paenibacillus glucanolyticus</name>
    <dbReference type="NCBI Taxonomy" id="59843"/>
    <lineage>
        <taxon>Bacteria</taxon>
        <taxon>Bacillati</taxon>
        <taxon>Bacillota</taxon>
        <taxon>Bacilli</taxon>
        <taxon>Bacillales</taxon>
        <taxon>Paenibacillaceae</taxon>
        <taxon>Paenibacillus</taxon>
    </lineage>
</organism>
<dbReference type="Pfam" id="PF01547">
    <property type="entry name" value="SBP_bac_1"/>
    <property type="match status" value="1"/>
</dbReference>
<proteinExistence type="predicted"/>